<organism evidence="1 2">
    <name type="scientific">Liparis tanakae</name>
    <name type="common">Tanaka's snailfish</name>
    <dbReference type="NCBI Taxonomy" id="230148"/>
    <lineage>
        <taxon>Eukaryota</taxon>
        <taxon>Metazoa</taxon>
        <taxon>Chordata</taxon>
        <taxon>Craniata</taxon>
        <taxon>Vertebrata</taxon>
        <taxon>Euteleostomi</taxon>
        <taxon>Actinopterygii</taxon>
        <taxon>Neopterygii</taxon>
        <taxon>Teleostei</taxon>
        <taxon>Neoteleostei</taxon>
        <taxon>Acanthomorphata</taxon>
        <taxon>Eupercaria</taxon>
        <taxon>Perciformes</taxon>
        <taxon>Cottioidei</taxon>
        <taxon>Cottales</taxon>
        <taxon>Liparidae</taxon>
        <taxon>Liparis</taxon>
    </lineage>
</organism>
<comment type="caution">
    <text evidence="1">The sequence shown here is derived from an EMBL/GenBank/DDBJ whole genome shotgun (WGS) entry which is preliminary data.</text>
</comment>
<dbReference type="EMBL" id="SRLO01000638">
    <property type="protein sequence ID" value="TNN49864.1"/>
    <property type="molecule type" value="Genomic_DNA"/>
</dbReference>
<protein>
    <submittedName>
        <fullName evidence="1">Uncharacterized protein</fullName>
    </submittedName>
</protein>
<reference evidence="1 2" key="1">
    <citation type="submission" date="2019-03" db="EMBL/GenBank/DDBJ databases">
        <title>First draft genome of Liparis tanakae, snailfish: a comprehensive survey of snailfish specific genes.</title>
        <authorList>
            <person name="Kim W."/>
            <person name="Song I."/>
            <person name="Jeong J.-H."/>
            <person name="Kim D."/>
            <person name="Kim S."/>
            <person name="Ryu S."/>
            <person name="Song J.Y."/>
            <person name="Lee S.K."/>
        </authorList>
    </citation>
    <scope>NUCLEOTIDE SEQUENCE [LARGE SCALE GENOMIC DNA]</scope>
    <source>
        <tissue evidence="1">Muscle</tissue>
    </source>
</reference>
<name>A0A4Z2GAT7_9TELE</name>
<keyword evidence="2" id="KW-1185">Reference proteome</keyword>
<accession>A0A4Z2GAT7</accession>
<dbReference type="Proteomes" id="UP000314294">
    <property type="component" value="Unassembled WGS sequence"/>
</dbReference>
<proteinExistence type="predicted"/>
<evidence type="ECO:0000313" key="2">
    <source>
        <dbReference type="Proteomes" id="UP000314294"/>
    </source>
</evidence>
<gene>
    <name evidence="1" type="ORF">EYF80_039906</name>
</gene>
<dbReference type="AlphaFoldDB" id="A0A4Z2GAT7"/>
<dbReference type="OrthoDB" id="10592493at2759"/>
<sequence length="188" mass="20424">MPRIRMSKMEAGMFSGSGTFLWCFSAMKACTTVMRFMVSVPVLSEQMAVALPIVSQASKWRTSVKPVRIGHESLGYFTFTEYAREMVTASGRPSGTATTRTVTPMMKNFTKNWMPHTSLSNSPALPICTASLVSLPWRTDFSFFGGPVFFFSSASPPSSLFSGCISIAAPSCALAAARKHEEKKSFGG</sequence>
<evidence type="ECO:0000313" key="1">
    <source>
        <dbReference type="EMBL" id="TNN49864.1"/>
    </source>
</evidence>